<evidence type="ECO:0000256" key="4">
    <source>
        <dbReference type="ARBA" id="ARBA00023157"/>
    </source>
</evidence>
<dbReference type="InterPro" id="IPR036508">
    <property type="entry name" value="Chitin-bd_dom_sf"/>
</dbReference>
<dbReference type="InterPro" id="IPR002557">
    <property type="entry name" value="Chitin-bd_dom"/>
</dbReference>
<organism evidence="9 10">
    <name type="scientific">Brenthis ino</name>
    <name type="common">lesser marbled fritillary</name>
    <dbReference type="NCBI Taxonomy" id="405034"/>
    <lineage>
        <taxon>Eukaryota</taxon>
        <taxon>Metazoa</taxon>
        <taxon>Ecdysozoa</taxon>
        <taxon>Arthropoda</taxon>
        <taxon>Hexapoda</taxon>
        <taxon>Insecta</taxon>
        <taxon>Pterygota</taxon>
        <taxon>Neoptera</taxon>
        <taxon>Endopterygota</taxon>
        <taxon>Lepidoptera</taxon>
        <taxon>Glossata</taxon>
        <taxon>Ditrysia</taxon>
        <taxon>Papilionoidea</taxon>
        <taxon>Nymphalidae</taxon>
        <taxon>Heliconiinae</taxon>
        <taxon>Argynnini</taxon>
        <taxon>Brenthis</taxon>
    </lineage>
</organism>
<dbReference type="PANTHER" id="PTHR23301">
    <property type="entry name" value="CHITIN BINDING PERITROPHIN-A"/>
    <property type="match status" value="1"/>
</dbReference>
<gene>
    <name evidence="9" type="ORF">BINO364_LOCUS4734</name>
</gene>
<name>A0A8J9VTK0_9NEOP</name>
<evidence type="ECO:0000256" key="2">
    <source>
        <dbReference type="ARBA" id="ARBA00022729"/>
    </source>
</evidence>
<keyword evidence="4" id="KW-1015">Disulfide bond</keyword>
<protein>
    <recommendedName>
        <fullName evidence="8">Chitin-binding type-2 domain-containing protein</fullName>
    </recommendedName>
</protein>
<dbReference type="OrthoDB" id="6020543at2759"/>
<keyword evidence="2 7" id="KW-0732">Signal</keyword>
<reference evidence="9" key="1">
    <citation type="submission" date="2021-12" db="EMBL/GenBank/DDBJ databases">
        <authorList>
            <person name="Martin H S."/>
        </authorList>
    </citation>
    <scope>NUCLEOTIDE SEQUENCE</scope>
</reference>
<dbReference type="Proteomes" id="UP000838878">
    <property type="component" value="Chromosome 12"/>
</dbReference>
<feature type="domain" description="Chitin-binding type-2" evidence="8">
    <location>
        <begin position="254"/>
        <end position="311"/>
    </location>
</feature>
<dbReference type="PANTHER" id="PTHR23301:SF0">
    <property type="entry name" value="CHITIN-BINDING TYPE-2 DOMAIN-CONTAINING PROTEIN-RELATED"/>
    <property type="match status" value="1"/>
</dbReference>
<feature type="compositionally biased region" description="Low complexity" evidence="6">
    <location>
        <begin position="88"/>
        <end position="249"/>
    </location>
</feature>
<dbReference type="InterPro" id="IPR051940">
    <property type="entry name" value="Chitin_bind-dev_reg"/>
</dbReference>
<keyword evidence="1" id="KW-0147">Chitin-binding</keyword>
<dbReference type="Pfam" id="PF01607">
    <property type="entry name" value="CBM_14"/>
    <property type="match status" value="2"/>
</dbReference>
<sequence>MKAVSAVFIWLVVAVAAYDDQCPPEQEHDWSIEKLLRHEDCNKFYKCTYGVPVEMTCPHDLFFNLETWQCDWQENVNCTGRVIPDEFTTTTREPAPTTTTTTTPAPTTTTTTTPAPTTTTTTTPAPTTTTTTTPAPTTTTTTTPAPTTTTTTTPAPTTTTTTTTTTTPAPTTTTTTTTTPAPTTTTTTTPAPTTTTTTTTTTPAPTTTTTTTTTPAPTTTTTTTPAPTTTTTTTQAPTTSSTTQGPTTPDFNSNGCPVNPHIHWLLPHEEYCNLFYYCVWGEKVLRQCPITTHFNRILQVCDWPYRAGCVNSSSNHMESRSILAAMK</sequence>
<evidence type="ECO:0000256" key="3">
    <source>
        <dbReference type="ARBA" id="ARBA00022737"/>
    </source>
</evidence>
<dbReference type="SMART" id="SM00494">
    <property type="entry name" value="ChtBD2"/>
    <property type="match status" value="2"/>
</dbReference>
<feature type="region of interest" description="Disordered" evidence="6">
    <location>
        <begin position="87"/>
        <end position="252"/>
    </location>
</feature>
<dbReference type="Gene3D" id="2.170.140.10">
    <property type="entry name" value="Chitin binding domain"/>
    <property type="match status" value="2"/>
</dbReference>
<feature type="non-terminal residue" evidence="9">
    <location>
        <position position="327"/>
    </location>
</feature>
<dbReference type="GO" id="GO:0008061">
    <property type="term" value="F:chitin binding"/>
    <property type="evidence" value="ECO:0007669"/>
    <property type="project" value="UniProtKB-KW"/>
</dbReference>
<evidence type="ECO:0000256" key="6">
    <source>
        <dbReference type="SAM" id="MobiDB-lite"/>
    </source>
</evidence>
<evidence type="ECO:0000313" key="9">
    <source>
        <dbReference type="EMBL" id="CAH0718212.1"/>
    </source>
</evidence>
<accession>A0A8J9VTK0</accession>
<dbReference type="GO" id="GO:0005576">
    <property type="term" value="C:extracellular region"/>
    <property type="evidence" value="ECO:0007669"/>
    <property type="project" value="InterPro"/>
</dbReference>
<dbReference type="EMBL" id="OV170232">
    <property type="protein sequence ID" value="CAH0718212.1"/>
    <property type="molecule type" value="Genomic_DNA"/>
</dbReference>
<dbReference type="AlphaFoldDB" id="A0A8J9VTK0"/>
<proteinExistence type="predicted"/>
<keyword evidence="10" id="KW-1185">Reference proteome</keyword>
<evidence type="ECO:0000313" key="10">
    <source>
        <dbReference type="Proteomes" id="UP000838878"/>
    </source>
</evidence>
<evidence type="ECO:0000256" key="7">
    <source>
        <dbReference type="SAM" id="SignalP"/>
    </source>
</evidence>
<evidence type="ECO:0000256" key="5">
    <source>
        <dbReference type="ARBA" id="ARBA00023180"/>
    </source>
</evidence>
<feature type="chain" id="PRO_5035474373" description="Chitin-binding type-2 domain-containing protein" evidence="7">
    <location>
        <begin position="18"/>
        <end position="327"/>
    </location>
</feature>
<evidence type="ECO:0000256" key="1">
    <source>
        <dbReference type="ARBA" id="ARBA00022669"/>
    </source>
</evidence>
<dbReference type="SUPFAM" id="SSF57625">
    <property type="entry name" value="Invertebrate chitin-binding proteins"/>
    <property type="match status" value="2"/>
</dbReference>
<feature type="signal peptide" evidence="7">
    <location>
        <begin position="1"/>
        <end position="17"/>
    </location>
</feature>
<evidence type="ECO:0000259" key="8">
    <source>
        <dbReference type="SMART" id="SM00494"/>
    </source>
</evidence>
<keyword evidence="3" id="KW-0677">Repeat</keyword>
<keyword evidence="5" id="KW-0325">Glycoprotein</keyword>
<feature type="domain" description="Chitin-binding type-2" evidence="8">
    <location>
        <begin position="20"/>
        <end position="80"/>
    </location>
</feature>